<dbReference type="SMART" id="SM00506">
    <property type="entry name" value="A1pp"/>
    <property type="match status" value="1"/>
</dbReference>
<dbReference type="GO" id="GO:0005737">
    <property type="term" value="C:cytoplasm"/>
    <property type="evidence" value="ECO:0007669"/>
    <property type="project" value="TreeGrafter"/>
</dbReference>
<dbReference type="EC" id="2.4.2.-" evidence="6"/>
<dbReference type="PANTHER" id="PTHR14453">
    <property type="entry name" value="PARP/ZINC FINGER CCCH TYPE DOMAIN CONTAINING PROTEIN"/>
    <property type="match status" value="1"/>
</dbReference>
<evidence type="ECO:0000313" key="10">
    <source>
        <dbReference type="EMBL" id="PVD29437.1"/>
    </source>
</evidence>
<comment type="subcellular location">
    <subcellularLocation>
        <location evidence="1">Nucleus</location>
    </subcellularLocation>
</comment>
<dbReference type="OrthoDB" id="406099at2759"/>
<evidence type="ECO:0000313" key="11">
    <source>
        <dbReference type="Proteomes" id="UP000245119"/>
    </source>
</evidence>
<evidence type="ECO:0000256" key="4">
    <source>
        <dbReference type="ARBA" id="ARBA00023027"/>
    </source>
</evidence>
<feature type="compositionally biased region" description="Polar residues" evidence="7">
    <location>
        <begin position="380"/>
        <end position="390"/>
    </location>
</feature>
<sequence>MSRVVLQHAGDSIQKELQTYLVAYGRPQLGQVVYTSGGKLSCQHLYHLSLPTWQDDKGQVLQRAIEKCLDLAGNQNANSIAFPTLGVGFLGYPPDVSASILFTTINSWCLKNNAACLKEVLLVVFSPDTVSLNVFNSEATRFLQQQQGALGLLAYRPPQFQAPLVFQAANPVTVGLAVAGHQQAGQLGRSSPPQGRQLQHKSRPTIRIISGEIAKASVDVIVSTVPPGLNMLKGVMSRSVLQLGGNSIQQELQAYLMTHGCAQMGKVVCTSGGQLQCQYVYHLSLPEWQSDNGQTLKSAVKECLDTAKQHAAKSIAFPTLGAGFLGYPLHRVATILLNSIYSWVDRHRGCRLQEVQIIVFTKDTAGLQVFTAVQDSINDSKGLTRTGSGRQSSKQKQSSSPQAPQATSGNATVVSQPSHWEPMNGDNVKLVDLDPSSTEYQQVVGLSRGMAVESIQRVQNPTLYQQYRAKKRDMKMNNSSNTANEQQLWHGTNAANISSIITNGFNRGYCGQNGTKFGHGVYFATNADFSNSYTLSGTIFLALVLVGESTPGNSQMRVPPKKPGSDRLYDSVTGPDMVVIFHDAQAYPQYLVTLQTQRSWTNHVVQMPAAVPINLPSSPSRGNPSWNPGNSNSGSFDSGDSDYGDNDGCDSDDGNFG</sequence>
<keyword evidence="2 6" id="KW-0328">Glycosyltransferase</keyword>
<dbReference type="PROSITE" id="PS51059">
    <property type="entry name" value="PARP_CATALYTIC"/>
    <property type="match status" value="1"/>
</dbReference>
<protein>
    <recommendedName>
        <fullName evidence="6">Poly [ADP-ribose] polymerase</fullName>
        <shortName evidence="6">PARP</shortName>
        <ecNumber evidence="6">2.4.2.-</ecNumber>
    </recommendedName>
</protein>
<reference evidence="10 11" key="1">
    <citation type="submission" date="2018-04" db="EMBL/GenBank/DDBJ databases">
        <title>The genome of golden apple snail Pomacea canaliculata provides insight into stress tolerance and invasive adaptation.</title>
        <authorList>
            <person name="Liu C."/>
            <person name="Liu B."/>
            <person name="Ren Y."/>
            <person name="Zhang Y."/>
            <person name="Wang H."/>
            <person name="Li S."/>
            <person name="Jiang F."/>
            <person name="Yin L."/>
            <person name="Zhang G."/>
            <person name="Qian W."/>
            <person name="Fan W."/>
        </authorList>
    </citation>
    <scope>NUCLEOTIDE SEQUENCE [LARGE SCALE GENOMIC DNA]</scope>
    <source>
        <strain evidence="10">SZHN2017</strain>
        <tissue evidence="10">Muscle</tissue>
    </source>
</reference>
<evidence type="ECO:0000256" key="2">
    <source>
        <dbReference type="ARBA" id="ARBA00022676"/>
    </source>
</evidence>
<evidence type="ECO:0000256" key="7">
    <source>
        <dbReference type="SAM" id="MobiDB-lite"/>
    </source>
</evidence>
<feature type="domain" description="Macro" evidence="9">
    <location>
        <begin position="1"/>
        <end position="141"/>
    </location>
</feature>
<dbReference type="GO" id="GO:0010629">
    <property type="term" value="P:negative regulation of gene expression"/>
    <property type="evidence" value="ECO:0007669"/>
    <property type="project" value="TreeGrafter"/>
</dbReference>
<dbReference type="Pfam" id="PF01661">
    <property type="entry name" value="Macro"/>
    <property type="match status" value="2"/>
</dbReference>
<evidence type="ECO:0000256" key="1">
    <source>
        <dbReference type="ARBA" id="ARBA00004123"/>
    </source>
</evidence>
<dbReference type="InterPro" id="IPR002589">
    <property type="entry name" value="Macro_dom"/>
</dbReference>
<accession>A0A2T7P7N3</accession>
<dbReference type="InterPro" id="IPR043472">
    <property type="entry name" value="Macro_dom-like"/>
</dbReference>
<evidence type="ECO:0000256" key="3">
    <source>
        <dbReference type="ARBA" id="ARBA00022679"/>
    </source>
</evidence>
<dbReference type="GO" id="GO:0003714">
    <property type="term" value="F:transcription corepressor activity"/>
    <property type="evidence" value="ECO:0007669"/>
    <property type="project" value="TreeGrafter"/>
</dbReference>
<dbReference type="InterPro" id="IPR012317">
    <property type="entry name" value="Poly(ADP-ribose)pol_cat_dom"/>
</dbReference>
<dbReference type="Proteomes" id="UP000245119">
    <property type="component" value="Linkage Group LG5"/>
</dbReference>
<evidence type="ECO:0000259" key="8">
    <source>
        <dbReference type="PROSITE" id="PS51059"/>
    </source>
</evidence>
<dbReference type="STRING" id="400727.A0A2T7P7N3"/>
<feature type="compositionally biased region" description="Low complexity" evidence="7">
    <location>
        <begin position="616"/>
        <end position="638"/>
    </location>
</feature>
<dbReference type="InterPro" id="IPR052056">
    <property type="entry name" value="Mono-ARTD/PARP"/>
</dbReference>
<name>A0A2T7P7N3_POMCA</name>
<comment type="caution">
    <text evidence="10">The sequence shown here is derived from an EMBL/GenBank/DDBJ whole genome shotgun (WGS) entry which is preliminary data.</text>
</comment>
<feature type="region of interest" description="Disordered" evidence="7">
    <location>
        <begin position="615"/>
        <end position="657"/>
    </location>
</feature>
<dbReference type="EMBL" id="PZQS01000005">
    <property type="protein sequence ID" value="PVD29437.1"/>
    <property type="molecule type" value="Genomic_DNA"/>
</dbReference>
<keyword evidence="3 6" id="KW-0808">Transferase</keyword>
<dbReference type="PROSITE" id="PS51154">
    <property type="entry name" value="MACRO"/>
    <property type="match status" value="2"/>
</dbReference>
<proteinExistence type="predicted"/>
<evidence type="ECO:0000259" key="9">
    <source>
        <dbReference type="PROSITE" id="PS51154"/>
    </source>
</evidence>
<dbReference type="AlphaFoldDB" id="A0A2T7P7N3"/>
<evidence type="ECO:0000256" key="5">
    <source>
        <dbReference type="ARBA" id="ARBA00023242"/>
    </source>
</evidence>
<feature type="region of interest" description="Disordered" evidence="7">
    <location>
        <begin position="380"/>
        <end position="421"/>
    </location>
</feature>
<organism evidence="10 11">
    <name type="scientific">Pomacea canaliculata</name>
    <name type="common">Golden apple snail</name>
    <dbReference type="NCBI Taxonomy" id="400727"/>
    <lineage>
        <taxon>Eukaryota</taxon>
        <taxon>Metazoa</taxon>
        <taxon>Spiralia</taxon>
        <taxon>Lophotrochozoa</taxon>
        <taxon>Mollusca</taxon>
        <taxon>Gastropoda</taxon>
        <taxon>Caenogastropoda</taxon>
        <taxon>Architaenioglossa</taxon>
        <taxon>Ampullarioidea</taxon>
        <taxon>Ampullariidae</taxon>
        <taxon>Pomacea</taxon>
    </lineage>
</organism>
<dbReference type="GO" id="GO:0005634">
    <property type="term" value="C:nucleus"/>
    <property type="evidence" value="ECO:0007669"/>
    <property type="project" value="UniProtKB-SubCell"/>
</dbReference>
<gene>
    <name evidence="10" type="ORF">C0Q70_08688</name>
</gene>
<feature type="compositionally biased region" description="Polar residues" evidence="7">
    <location>
        <begin position="407"/>
        <end position="418"/>
    </location>
</feature>
<dbReference type="Gene3D" id="3.40.220.10">
    <property type="entry name" value="Leucine Aminopeptidase, subunit E, domain 1"/>
    <property type="match status" value="2"/>
</dbReference>
<dbReference type="Gene3D" id="3.90.228.10">
    <property type="match status" value="1"/>
</dbReference>
<evidence type="ECO:0000256" key="6">
    <source>
        <dbReference type="RuleBase" id="RU362114"/>
    </source>
</evidence>
<keyword evidence="4 6" id="KW-0520">NAD</keyword>
<dbReference type="GO" id="GO:0003950">
    <property type="term" value="F:NAD+ poly-ADP-ribosyltransferase activity"/>
    <property type="evidence" value="ECO:0007669"/>
    <property type="project" value="UniProtKB-UniRule"/>
</dbReference>
<feature type="domain" description="Macro" evidence="9">
    <location>
        <begin position="193"/>
        <end position="378"/>
    </location>
</feature>
<feature type="compositionally biased region" description="Acidic residues" evidence="7">
    <location>
        <begin position="639"/>
        <end position="657"/>
    </location>
</feature>
<keyword evidence="11" id="KW-1185">Reference proteome</keyword>
<dbReference type="PANTHER" id="PTHR14453:SF67">
    <property type="entry name" value="POLY [ADP-RIBOSE] POLYMERASE"/>
    <property type="match status" value="1"/>
</dbReference>
<feature type="compositionally biased region" description="Low complexity" evidence="7">
    <location>
        <begin position="391"/>
        <end position="406"/>
    </location>
</feature>
<dbReference type="Pfam" id="PF00644">
    <property type="entry name" value="PARP"/>
    <property type="match status" value="1"/>
</dbReference>
<dbReference type="SUPFAM" id="SSF52949">
    <property type="entry name" value="Macro domain-like"/>
    <property type="match status" value="2"/>
</dbReference>
<feature type="domain" description="PARP catalytic" evidence="8">
    <location>
        <begin position="416"/>
        <end position="617"/>
    </location>
</feature>
<keyword evidence="5" id="KW-0539">Nucleus</keyword>
<dbReference type="SUPFAM" id="SSF56399">
    <property type="entry name" value="ADP-ribosylation"/>
    <property type="match status" value="1"/>
</dbReference>